<proteinExistence type="predicted"/>
<accession>A0ACB8TRE4</accession>
<gene>
    <name evidence="1" type="ORF">BDY19DRAFT_909697</name>
</gene>
<dbReference type="Proteomes" id="UP001055072">
    <property type="component" value="Unassembled WGS sequence"/>
</dbReference>
<name>A0ACB8TRE4_9APHY</name>
<evidence type="ECO:0000313" key="1">
    <source>
        <dbReference type="EMBL" id="KAI0084636.1"/>
    </source>
</evidence>
<sequence length="154" mass="16886">MLQTGSGLLWRLLRLCKGSSRPKSPFSRLSHSEKQPPEPEGDAGISLPWQFQHNVHVGISEGQMIGLPAAWVAALQGRGEANHEDNPQLTASDQEAHAVISDCHSKDAPTSSTSDAKQFTLETLSRCPHHSSCPFRNLDLEKIILANDMYKYAA</sequence>
<comment type="caution">
    <text evidence="1">The sequence shown here is derived from an EMBL/GenBank/DDBJ whole genome shotgun (WGS) entry which is preliminary data.</text>
</comment>
<reference evidence="1" key="1">
    <citation type="journal article" date="2021" name="Environ. Microbiol.">
        <title>Gene family expansions and transcriptome signatures uncover fungal adaptations to wood decay.</title>
        <authorList>
            <person name="Hage H."/>
            <person name="Miyauchi S."/>
            <person name="Viragh M."/>
            <person name="Drula E."/>
            <person name="Min B."/>
            <person name="Chaduli D."/>
            <person name="Navarro D."/>
            <person name="Favel A."/>
            <person name="Norest M."/>
            <person name="Lesage-Meessen L."/>
            <person name="Balint B."/>
            <person name="Merenyi Z."/>
            <person name="de Eugenio L."/>
            <person name="Morin E."/>
            <person name="Martinez A.T."/>
            <person name="Baldrian P."/>
            <person name="Stursova M."/>
            <person name="Martinez M.J."/>
            <person name="Novotny C."/>
            <person name="Magnuson J.K."/>
            <person name="Spatafora J.W."/>
            <person name="Maurice S."/>
            <person name="Pangilinan J."/>
            <person name="Andreopoulos W."/>
            <person name="LaButti K."/>
            <person name="Hundley H."/>
            <person name="Na H."/>
            <person name="Kuo A."/>
            <person name="Barry K."/>
            <person name="Lipzen A."/>
            <person name="Henrissat B."/>
            <person name="Riley R."/>
            <person name="Ahrendt S."/>
            <person name="Nagy L.G."/>
            <person name="Grigoriev I.V."/>
            <person name="Martin F."/>
            <person name="Rosso M.N."/>
        </authorList>
    </citation>
    <scope>NUCLEOTIDE SEQUENCE</scope>
    <source>
        <strain evidence="1">CBS 384.51</strain>
    </source>
</reference>
<keyword evidence="2" id="KW-1185">Reference proteome</keyword>
<protein>
    <submittedName>
        <fullName evidence="1">Uncharacterized protein</fullName>
    </submittedName>
</protein>
<evidence type="ECO:0000313" key="2">
    <source>
        <dbReference type="Proteomes" id="UP001055072"/>
    </source>
</evidence>
<organism evidence="1 2">
    <name type="scientific">Irpex rosettiformis</name>
    <dbReference type="NCBI Taxonomy" id="378272"/>
    <lineage>
        <taxon>Eukaryota</taxon>
        <taxon>Fungi</taxon>
        <taxon>Dikarya</taxon>
        <taxon>Basidiomycota</taxon>
        <taxon>Agaricomycotina</taxon>
        <taxon>Agaricomycetes</taxon>
        <taxon>Polyporales</taxon>
        <taxon>Irpicaceae</taxon>
        <taxon>Irpex</taxon>
    </lineage>
</organism>
<dbReference type="EMBL" id="MU274940">
    <property type="protein sequence ID" value="KAI0084636.1"/>
    <property type="molecule type" value="Genomic_DNA"/>
</dbReference>